<dbReference type="EMBL" id="GBEZ01005418">
    <property type="protein sequence ID" value="JAC79887.1"/>
    <property type="molecule type" value="Transcribed_RNA"/>
</dbReference>
<accession>A0A061S3Y1</accession>
<name>A0A061S3Y1_9CHLO</name>
<dbReference type="PANTHER" id="PTHR45588">
    <property type="entry name" value="TPR DOMAIN-CONTAINING PROTEIN"/>
    <property type="match status" value="1"/>
</dbReference>
<reference evidence="2" key="1">
    <citation type="submission" date="2014-05" db="EMBL/GenBank/DDBJ databases">
        <title>The transcriptome of the halophilic microalga Tetraselmis sp. GSL018 isolated from the Great Salt Lake, Utah.</title>
        <authorList>
            <person name="Jinkerson R.E."/>
            <person name="D'Adamo S."/>
            <person name="Posewitz M.C."/>
        </authorList>
    </citation>
    <scope>NUCLEOTIDE SEQUENCE</scope>
    <source>
        <strain evidence="2">GSL018</strain>
    </source>
</reference>
<dbReference type="EMBL" id="GBEZ01024117">
    <property type="protein sequence ID" value="JAC62836.1"/>
    <property type="molecule type" value="Transcribed_RNA"/>
</dbReference>
<evidence type="ECO:0000313" key="1">
    <source>
        <dbReference type="EMBL" id="JAC62836.1"/>
    </source>
</evidence>
<gene>
    <name evidence="2" type="ORF">TSPGSL018_11609</name>
    <name evidence="1" type="ORF">TSPGSL018_22195</name>
</gene>
<protein>
    <submittedName>
        <fullName evidence="2">Tetratricopeptide repeat domain-containing protein</fullName>
    </submittedName>
</protein>
<organism evidence="2">
    <name type="scientific">Tetraselmis sp. GSL018</name>
    <dbReference type="NCBI Taxonomy" id="582737"/>
    <lineage>
        <taxon>Eukaryota</taxon>
        <taxon>Viridiplantae</taxon>
        <taxon>Chlorophyta</taxon>
        <taxon>core chlorophytes</taxon>
        <taxon>Chlorodendrophyceae</taxon>
        <taxon>Chlorodendrales</taxon>
        <taxon>Chlorodendraceae</taxon>
        <taxon>Tetraselmis</taxon>
    </lineage>
</organism>
<evidence type="ECO:0000313" key="2">
    <source>
        <dbReference type="EMBL" id="JAC79887.1"/>
    </source>
</evidence>
<sequence length="329" mass="35829">MCYWGLAYAWGPFLNAARKPKKDLLYARKNAMQAKYLVSNRTGVSVKEFGLVDSMSKRYPEEPTSDIPYETYQEYERTLEDLLDRLDGQDMDVAVLLAEAKINLQCDERGYHFFGPNGNWTELSKQAAVLLHSVLDNSQYGLPHPMAAHLLIHLTEGGNPTSERSGGGAAEGLTAAKLLMESLGLSQATHLQHMPAHTLMRTGRYYQAVKASEAATSSDLEYLNAGSEPYGPGHNLVKPAGSSKSRGSSTLLCAPKTGRLDNRFLGAPKSGQVMDFRQVPHGRPRGVTANPKCGRPSLTPGRGCPAVCYRTLPRLPNPPNATKPSLTAS</sequence>
<dbReference type="PANTHER" id="PTHR45588:SF1">
    <property type="entry name" value="WW DOMAIN-CONTAINING PROTEIN"/>
    <property type="match status" value="1"/>
</dbReference>
<dbReference type="AlphaFoldDB" id="A0A061S3Y1"/>
<proteinExistence type="predicted"/>